<evidence type="ECO:0008006" key="3">
    <source>
        <dbReference type="Google" id="ProtNLM"/>
    </source>
</evidence>
<evidence type="ECO:0000313" key="2">
    <source>
        <dbReference type="Proteomes" id="UP001596270"/>
    </source>
</evidence>
<accession>A0ABW1TWE9</accession>
<protein>
    <recommendedName>
        <fullName evidence="3">Transposase</fullName>
    </recommendedName>
</protein>
<keyword evidence="2" id="KW-1185">Reference proteome</keyword>
<evidence type="ECO:0000313" key="1">
    <source>
        <dbReference type="EMBL" id="MFC6281093.1"/>
    </source>
</evidence>
<gene>
    <name evidence="1" type="ORF">ACFQND_07595</name>
</gene>
<reference evidence="2" key="1">
    <citation type="journal article" date="2019" name="Int. J. Syst. Evol. Microbiol.">
        <title>The Global Catalogue of Microorganisms (GCM) 10K type strain sequencing project: providing services to taxonomists for standard genome sequencing and annotation.</title>
        <authorList>
            <consortium name="The Broad Institute Genomics Platform"/>
            <consortium name="The Broad Institute Genome Sequencing Center for Infectious Disease"/>
            <person name="Wu L."/>
            <person name="Ma J."/>
        </authorList>
    </citation>
    <scope>NUCLEOTIDE SEQUENCE [LARGE SCALE GENOMIC DNA]</scope>
    <source>
        <strain evidence="2">CCUG 39402</strain>
    </source>
</reference>
<comment type="caution">
    <text evidence="1">The sequence shown here is derived from an EMBL/GenBank/DDBJ whole genome shotgun (WGS) entry which is preliminary data.</text>
</comment>
<name>A0ABW1TWE9_9BURK</name>
<proteinExistence type="predicted"/>
<sequence length="42" mass="4835">MRARVVYAIGTIKHIFNFTKVRYRRLAKNGNRLFVAAALANL</sequence>
<organism evidence="1 2">
    <name type="scientific">Polaromonas aquatica</name>
    <dbReference type="NCBI Taxonomy" id="332657"/>
    <lineage>
        <taxon>Bacteria</taxon>
        <taxon>Pseudomonadati</taxon>
        <taxon>Pseudomonadota</taxon>
        <taxon>Betaproteobacteria</taxon>
        <taxon>Burkholderiales</taxon>
        <taxon>Comamonadaceae</taxon>
        <taxon>Polaromonas</taxon>
    </lineage>
</organism>
<dbReference type="Proteomes" id="UP001596270">
    <property type="component" value="Unassembled WGS sequence"/>
</dbReference>
<dbReference type="RefSeq" id="WP_300519534.1">
    <property type="nucleotide sequence ID" value="NZ_JBHSRS010000016.1"/>
</dbReference>
<dbReference type="EMBL" id="JBHSRS010000016">
    <property type="protein sequence ID" value="MFC6281093.1"/>
    <property type="molecule type" value="Genomic_DNA"/>
</dbReference>